<protein>
    <submittedName>
        <fullName evidence="4">FlgN protein</fullName>
    </submittedName>
</protein>
<accession>A0A5B9QT42</accession>
<dbReference type="OrthoDB" id="274461at2"/>
<proteinExistence type="inferred from homology"/>
<keyword evidence="3" id="KW-1005">Bacterial flagellum biogenesis</keyword>
<evidence type="ECO:0000256" key="1">
    <source>
        <dbReference type="ARBA" id="ARBA00002397"/>
    </source>
</evidence>
<gene>
    <name evidence="4" type="ORF">UC8_42180</name>
</gene>
<evidence type="ECO:0000256" key="3">
    <source>
        <dbReference type="ARBA" id="ARBA00022795"/>
    </source>
</evidence>
<dbReference type="InterPro" id="IPR036679">
    <property type="entry name" value="FlgN-like_sf"/>
</dbReference>
<dbReference type="EMBL" id="CP042914">
    <property type="protein sequence ID" value="QEG42184.1"/>
    <property type="molecule type" value="Genomic_DNA"/>
</dbReference>
<dbReference type="AlphaFoldDB" id="A0A5B9QT42"/>
<dbReference type="GO" id="GO:0044780">
    <property type="term" value="P:bacterial-type flagellum assembly"/>
    <property type="evidence" value="ECO:0007669"/>
    <property type="project" value="InterPro"/>
</dbReference>
<evidence type="ECO:0000256" key="2">
    <source>
        <dbReference type="ARBA" id="ARBA00007703"/>
    </source>
</evidence>
<comment type="similarity">
    <text evidence="2">Belongs to the FlgN family.</text>
</comment>
<dbReference type="InterPro" id="IPR007809">
    <property type="entry name" value="FlgN-like"/>
</dbReference>
<keyword evidence="5" id="KW-1185">Reference proteome</keyword>
<reference evidence="4 5" key="1">
    <citation type="submission" date="2019-08" db="EMBL/GenBank/DDBJ databases">
        <title>Deep-cultivation of Planctomycetes and their phenomic and genomic characterization uncovers novel biology.</title>
        <authorList>
            <person name="Wiegand S."/>
            <person name="Jogler M."/>
            <person name="Boedeker C."/>
            <person name="Pinto D."/>
            <person name="Vollmers J."/>
            <person name="Rivas-Marin E."/>
            <person name="Kohn T."/>
            <person name="Peeters S.H."/>
            <person name="Heuer A."/>
            <person name="Rast P."/>
            <person name="Oberbeckmann S."/>
            <person name="Bunk B."/>
            <person name="Jeske O."/>
            <person name="Meyerdierks A."/>
            <person name="Storesund J.E."/>
            <person name="Kallscheuer N."/>
            <person name="Luecker S."/>
            <person name="Lage O.M."/>
            <person name="Pohl T."/>
            <person name="Merkel B.J."/>
            <person name="Hornburger P."/>
            <person name="Mueller R.-W."/>
            <person name="Bruemmer F."/>
            <person name="Labrenz M."/>
            <person name="Spormann A.M."/>
            <person name="Op den Camp H."/>
            <person name="Overmann J."/>
            <person name="Amann R."/>
            <person name="Jetten M.S.M."/>
            <person name="Mascher T."/>
            <person name="Medema M.H."/>
            <person name="Devos D.P."/>
            <person name="Kaster A.-K."/>
            <person name="Ovreas L."/>
            <person name="Rohde M."/>
            <person name="Galperin M.Y."/>
            <person name="Jogler C."/>
        </authorList>
    </citation>
    <scope>NUCLEOTIDE SEQUENCE [LARGE SCALE GENOMIC DNA]</scope>
    <source>
        <strain evidence="4 5">UC8</strain>
    </source>
</reference>
<name>A0A5B9QT42_9BACT</name>
<dbReference type="Gene3D" id="1.20.58.300">
    <property type="entry name" value="FlgN-like"/>
    <property type="match status" value="1"/>
</dbReference>
<dbReference type="RefSeq" id="WP_068136669.1">
    <property type="nucleotide sequence ID" value="NZ_CP042914.1"/>
</dbReference>
<organism evidence="4 5">
    <name type="scientific">Roseimaritima ulvae</name>
    <dbReference type="NCBI Taxonomy" id="980254"/>
    <lineage>
        <taxon>Bacteria</taxon>
        <taxon>Pseudomonadati</taxon>
        <taxon>Planctomycetota</taxon>
        <taxon>Planctomycetia</taxon>
        <taxon>Pirellulales</taxon>
        <taxon>Pirellulaceae</taxon>
        <taxon>Roseimaritima</taxon>
    </lineage>
</organism>
<sequence length="164" mass="18151">MTKWLDDLSEYLDQLEAMAGELGETVQTARSLTKDGAFASLHESTTALQQGLTELENLVEQRRRLLDRPDAPAGCYSLREALSQLDADADVRHSATFLWQRCQQIGQQIDQVREDALALFVCQYHLADTTSHFLRLLMPAAERSETYSPSAGSHQGGGLLDQAG</sequence>
<evidence type="ECO:0000313" key="4">
    <source>
        <dbReference type="EMBL" id="QEG42184.1"/>
    </source>
</evidence>
<dbReference type="SUPFAM" id="SSF140566">
    <property type="entry name" value="FlgN-like"/>
    <property type="match status" value="1"/>
</dbReference>
<dbReference type="Proteomes" id="UP000325286">
    <property type="component" value="Chromosome"/>
</dbReference>
<dbReference type="Pfam" id="PF05130">
    <property type="entry name" value="FlgN"/>
    <property type="match status" value="1"/>
</dbReference>
<comment type="function">
    <text evidence="1">Required for the efficient initiation of filament assembly.</text>
</comment>
<dbReference type="KEGG" id="rul:UC8_42180"/>
<evidence type="ECO:0000313" key="5">
    <source>
        <dbReference type="Proteomes" id="UP000325286"/>
    </source>
</evidence>